<protein>
    <submittedName>
        <fullName evidence="3">Glycosyltransferase</fullName>
    </submittedName>
</protein>
<dbReference type="Proteomes" id="UP000009044">
    <property type="component" value="Chromosome"/>
</dbReference>
<dbReference type="InterPro" id="IPR001296">
    <property type="entry name" value="Glyco_trans_1"/>
</dbReference>
<dbReference type="Gene3D" id="3.40.50.2000">
    <property type="entry name" value="Glycogen Phosphorylase B"/>
    <property type="match status" value="2"/>
</dbReference>
<dbReference type="HOGENOM" id="CLU_009583_27_6_5"/>
<dbReference type="PANTHER" id="PTHR46401">
    <property type="entry name" value="GLYCOSYLTRANSFERASE WBBK-RELATED"/>
    <property type="match status" value="1"/>
</dbReference>
<dbReference type="GO" id="GO:0016757">
    <property type="term" value="F:glycosyltransferase activity"/>
    <property type="evidence" value="ECO:0007669"/>
    <property type="project" value="InterPro"/>
</dbReference>
<name>G2I003_KOMMN</name>
<evidence type="ECO:0000313" key="4">
    <source>
        <dbReference type="Proteomes" id="UP000009044"/>
    </source>
</evidence>
<accession>G2I003</accession>
<keyword evidence="1 3" id="KW-0808">Transferase</keyword>
<dbReference type="STRING" id="634177.GLX_18490"/>
<feature type="domain" description="Glycosyl transferase family 1" evidence="2">
    <location>
        <begin position="259"/>
        <end position="414"/>
    </location>
</feature>
<dbReference type="Pfam" id="PF00534">
    <property type="entry name" value="Glycos_transf_1"/>
    <property type="match status" value="1"/>
</dbReference>
<sequence length="445" mass="51163">MMNIQKSDLLKIGIDGLNLALIKGTGIATYARTLSYALKSLGYSVDILYGMDIAPTTSYTLREIMFFDNMTKDDENIRRVPKLIKWINNNIKLNFDKNAHEIKITGRVDERSFVERLPNYDRILNIQNLFSLAHKHFSRTGKFLEINIPNAPDIMHWTYPLPIQLNKSINIYTIHDVVPLRLPYTTLDNKGYYINLVEKICQLNHPVCTVSEASKKDIISFFPQLENRIYNAFQSFIPDKNISMKSFDQTEQEINGIFGINSEEYFLFYGSLEPKKNIGRIIESFLMSATHRKLVIVGAMSWRNDAELRFLKYGISQGRIIMVDYLPQSILYALIRHARALLFPSLAEGFGLPALEAMFIGTPVLTSQEGGLPEVVGESAIIVDPYSTQSITFGINKIDQDDNLYKKLSIESKKQAQKFSMSHYENRLFEMYKKIMHDTKVNKNY</sequence>
<evidence type="ECO:0000256" key="1">
    <source>
        <dbReference type="ARBA" id="ARBA00022679"/>
    </source>
</evidence>
<dbReference type="KEGG" id="gxy:GLX_18490"/>
<dbReference type="eggNOG" id="COG0438">
    <property type="taxonomic scope" value="Bacteria"/>
</dbReference>
<dbReference type="SUPFAM" id="SSF53756">
    <property type="entry name" value="UDP-Glycosyltransferase/glycogen phosphorylase"/>
    <property type="match status" value="1"/>
</dbReference>
<dbReference type="CDD" id="cd03809">
    <property type="entry name" value="GT4_MtfB-like"/>
    <property type="match status" value="1"/>
</dbReference>
<dbReference type="AlphaFoldDB" id="G2I003"/>
<evidence type="ECO:0000259" key="2">
    <source>
        <dbReference type="Pfam" id="PF00534"/>
    </source>
</evidence>
<dbReference type="PANTHER" id="PTHR46401:SF2">
    <property type="entry name" value="GLYCOSYLTRANSFERASE WBBK-RELATED"/>
    <property type="match status" value="1"/>
</dbReference>
<reference evidence="4" key="1">
    <citation type="journal article" date="2011" name="J. Bacteriol.">
        <title>Complete genome sequence of NBRC 3288, a unique cellulose-nonproducing strain of Gluconacetobacter xylinus isolated from vinegar.</title>
        <authorList>
            <person name="Ogino H."/>
            <person name="Azuma Y."/>
            <person name="Hosoyama A."/>
            <person name="Nakazawa H."/>
            <person name="Matsutani M."/>
            <person name="Hasegawa A."/>
            <person name="Otsuyama K."/>
            <person name="Matsushita K."/>
            <person name="Fujita N."/>
            <person name="Shirai M."/>
        </authorList>
    </citation>
    <scope>NUCLEOTIDE SEQUENCE [LARGE SCALE GENOMIC DNA]</scope>
    <source>
        <strain evidence="4">NBRC 3288 / BCRC 11682 / LMG 1693</strain>
    </source>
</reference>
<evidence type="ECO:0000313" key="3">
    <source>
        <dbReference type="EMBL" id="BAK84261.1"/>
    </source>
</evidence>
<gene>
    <name evidence="3" type="ordered locus">GLX_18490</name>
</gene>
<dbReference type="PATRIC" id="fig|634177.7.peg.2103"/>
<dbReference type="RefSeq" id="WP_014105782.1">
    <property type="nucleotide sequence ID" value="NC_016027.1"/>
</dbReference>
<dbReference type="EMBL" id="AP012159">
    <property type="protein sequence ID" value="BAK84261.1"/>
    <property type="molecule type" value="Genomic_DNA"/>
</dbReference>
<proteinExistence type="predicted"/>
<organism evidence="3 4">
    <name type="scientific">Komagataeibacter medellinensis (strain NBRC 3288 / BCRC 11682 / LMG 1693 / Kondo 51)</name>
    <name type="common">Gluconacetobacter medellinensis</name>
    <dbReference type="NCBI Taxonomy" id="634177"/>
    <lineage>
        <taxon>Bacteria</taxon>
        <taxon>Pseudomonadati</taxon>
        <taxon>Pseudomonadota</taxon>
        <taxon>Alphaproteobacteria</taxon>
        <taxon>Acetobacterales</taxon>
        <taxon>Acetobacteraceae</taxon>
        <taxon>Komagataeibacter</taxon>
    </lineage>
</organism>